<feature type="domain" description="GDPGP1-like C-terminal" evidence="13">
    <location>
        <begin position="191"/>
        <end position="260"/>
    </location>
</feature>
<dbReference type="GO" id="GO:0005737">
    <property type="term" value="C:cytoplasm"/>
    <property type="evidence" value="ECO:0007669"/>
    <property type="project" value="UniProtKB-SubCell"/>
</dbReference>
<evidence type="ECO:0000256" key="12">
    <source>
        <dbReference type="ARBA" id="ARBA00022801"/>
    </source>
</evidence>
<dbReference type="InterPro" id="IPR026506">
    <property type="entry name" value="GDPGP"/>
</dbReference>
<feature type="domain" description="GDPGP1-like N-terminal" evidence="14">
    <location>
        <begin position="1"/>
        <end position="171"/>
    </location>
</feature>
<evidence type="ECO:0000256" key="2">
    <source>
        <dbReference type="ARBA" id="ARBA00003049"/>
    </source>
</evidence>
<keyword evidence="10" id="KW-0548">Nucleotidyltransferase</keyword>
<dbReference type="Proteomes" id="UP001186944">
    <property type="component" value="Unassembled WGS sequence"/>
</dbReference>
<evidence type="ECO:0000256" key="8">
    <source>
        <dbReference type="ARBA" id="ARBA00022658"/>
    </source>
</evidence>
<dbReference type="PANTHER" id="PTHR20884">
    <property type="entry name" value="GDP-D-GLUCOSE PHOSPHORYLASE 1"/>
    <property type="match status" value="1"/>
</dbReference>
<comment type="similarity">
    <text evidence="4">Belongs to the GDPGP1 family.</text>
</comment>
<comment type="caution">
    <text evidence="15">The sequence shown here is derived from an EMBL/GenBank/DDBJ whole genome shotgun (WGS) entry which is preliminary data.</text>
</comment>
<evidence type="ECO:0000256" key="4">
    <source>
        <dbReference type="ARBA" id="ARBA00006451"/>
    </source>
</evidence>
<dbReference type="GO" id="GO:0000166">
    <property type="term" value="F:nucleotide binding"/>
    <property type="evidence" value="ECO:0007669"/>
    <property type="project" value="UniProtKB-KW"/>
</dbReference>
<feature type="non-terminal residue" evidence="15">
    <location>
        <position position="1"/>
    </location>
</feature>
<proteinExistence type="inferred from homology"/>
<dbReference type="GO" id="GO:0005085">
    <property type="term" value="F:guanyl-nucleotide exchange factor activity"/>
    <property type="evidence" value="ECO:0007669"/>
    <property type="project" value="UniProtKB-KW"/>
</dbReference>
<evidence type="ECO:0000256" key="6">
    <source>
        <dbReference type="ARBA" id="ARBA00018857"/>
    </source>
</evidence>
<evidence type="ECO:0000256" key="9">
    <source>
        <dbReference type="ARBA" id="ARBA00022679"/>
    </source>
</evidence>
<dbReference type="Pfam" id="PF26216">
    <property type="entry name" value="GDPGP1_C"/>
    <property type="match status" value="1"/>
</dbReference>
<evidence type="ECO:0000256" key="3">
    <source>
        <dbReference type="ARBA" id="ARBA00004496"/>
    </source>
</evidence>
<dbReference type="Pfam" id="PF26217">
    <property type="entry name" value="GDPGP1_N"/>
    <property type="match status" value="1"/>
</dbReference>
<dbReference type="InterPro" id="IPR058866">
    <property type="entry name" value="GDPGP1_N"/>
</dbReference>
<keyword evidence="11" id="KW-0547">Nucleotide-binding</keyword>
<dbReference type="AlphaFoldDB" id="A0AA88XV03"/>
<keyword evidence="8" id="KW-0344">Guanine-nucleotide releasing factor</keyword>
<evidence type="ECO:0000256" key="5">
    <source>
        <dbReference type="ARBA" id="ARBA00012507"/>
    </source>
</evidence>
<dbReference type="GO" id="GO:0016787">
    <property type="term" value="F:hydrolase activity"/>
    <property type="evidence" value="ECO:0007669"/>
    <property type="project" value="UniProtKB-KW"/>
</dbReference>
<evidence type="ECO:0000313" key="15">
    <source>
        <dbReference type="EMBL" id="KAK3092332.1"/>
    </source>
</evidence>
<accession>A0AA88XV03</accession>
<keyword evidence="16" id="KW-1185">Reference proteome</keyword>
<evidence type="ECO:0000256" key="7">
    <source>
        <dbReference type="ARBA" id="ARBA00022490"/>
    </source>
</evidence>
<evidence type="ECO:0000256" key="11">
    <source>
        <dbReference type="ARBA" id="ARBA00022741"/>
    </source>
</evidence>
<dbReference type="PANTHER" id="PTHR20884:SF8">
    <property type="entry name" value="GDP-D-GLUCOSE PHOSPHORYLASE 1"/>
    <property type="match status" value="1"/>
</dbReference>
<dbReference type="EMBL" id="VSWD01000009">
    <property type="protein sequence ID" value="KAK3092332.1"/>
    <property type="molecule type" value="Genomic_DNA"/>
</dbReference>
<keyword evidence="12" id="KW-0378">Hydrolase</keyword>
<comment type="function">
    <text evidence="2">Specific and highly efficient GDP-D-glucose phosphorylase regulating the levels of GDP-D-glucose in cells.</text>
</comment>
<dbReference type="GO" id="GO:0006006">
    <property type="term" value="P:glucose metabolic process"/>
    <property type="evidence" value="ECO:0007669"/>
    <property type="project" value="TreeGrafter"/>
</dbReference>
<dbReference type="GO" id="GO:0080048">
    <property type="term" value="F:GDP-D-glucose phosphorylase activity"/>
    <property type="evidence" value="ECO:0007669"/>
    <property type="project" value="UniProtKB-EC"/>
</dbReference>
<evidence type="ECO:0000259" key="14">
    <source>
        <dbReference type="Pfam" id="PF26217"/>
    </source>
</evidence>
<protein>
    <recommendedName>
        <fullName evidence="6">GDP-D-glucose phosphorylase 1</fullName>
        <ecNumber evidence="5">2.7.7.78</ecNumber>
    </recommendedName>
</protein>
<keyword evidence="9" id="KW-0808">Transferase</keyword>
<evidence type="ECO:0000256" key="1">
    <source>
        <dbReference type="ARBA" id="ARBA00000063"/>
    </source>
</evidence>
<dbReference type="InterPro" id="IPR036265">
    <property type="entry name" value="HIT-like_sf"/>
</dbReference>
<dbReference type="InterPro" id="IPR058865">
    <property type="entry name" value="GDPGP1_C"/>
</dbReference>
<dbReference type="Gene3D" id="3.30.428.10">
    <property type="entry name" value="HIT-like"/>
    <property type="match status" value="1"/>
</dbReference>
<sequence length="266" mass="30450">FDCLLRSKWDRAMVEGHFRYQLDNLETRIIPGKKKFVAQLNVKRATERRKPQAISTVNQSFDPNQFNFTKIKQEEVLFSLRQSDESQNNFNETSSLGNQTENLVIVNVSPLEYGHVLVVPNVNGLLPQLLTEQSVQLALHCMLLSSHPGFRIGFNSLCAYASVNHLHFHAYYLEHELFVETCPVDHLEGLLYELTVMPCRGFAFQLHGTDIDKLSSAIHKVAQYLREHEIAHNLYVTKGTVFGEDPAGGKRTIRLYLWPRKKVVGK</sequence>
<dbReference type="SUPFAM" id="SSF54197">
    <property type="entry name" value="HIT-like"/>
    <property type="match status" value="1"/>
</dbReference>
<evidence type="ECO:0000256" key="10">
    <source>
        <dbReference type="ARBA" id="ARBA00022695"/>
    </source>
</evidence>
<dbReference type="EC" id="2.7.7.78" evidence="5"/>
<gene>
    <name evidence="15" type="ORF">FSP39_001381</name>
</gene>
<reference evidence="15" key="1">
    <citation type="submission" date="2019-08" db="EMBL/GenBank/DDBJ databases">
        <title>The improved chromosome-level genome for the pearl oyster Pinctada fucata martensii using PacBio sequencing and Hi-C.</title>
        <authorList>
            <person name="Zheng Z."/>
        </authorList>
    </citation>
    <scope>NUCLEOTIDE SEQUENCE</scope>
    <source>
        <strain evidence="15">ZZ-2019</strain>
        <tissue evidence="15">Adductor muscle</tissue>
    </source>
</reference>
<keyword evidence="7" id="KW-0963">Cytoplasm</keyword>
<evidence type="ECO:0000313" key="16">
    <source>
        <dbReference type="Proteomes" id="UP001186944"/>
    </source>
</evidence>
<comment type="subcellular location">
    <subcellularLocation>
        <location evidence="3">Cytoplasm</location>
    </subcellularLocation>
</comment>
<organism evidence="15 16">
    <name type="scientific">Pinctada imbricata</name>
    <name type="common">Atlantic pearl-oyster</name>
    <name type="synonym">Pinctada martensii</name>
    <dbReference type="NCBI Taxonomy" id="66713"/>
    <lineage>
        <taxon>Eukaryota</taxon>
        <taxon>Metazoa</taxon>
        <taxon>Spiralia</taxon>
        <taxon>Lophotrochozoa</taxon>
        <taxon>Mollusca</taxon>
        <taxon>Bivalvia</taxon>
        <taxon>Autobranchia</taxon>
        <taxon>Pteriomorphia</taxon>
        <taxon>Pterioida</taxon>
        <taxon>Pterioidea</taxon>
        <taxon>Pteriidae</taxon>
        <taxon>Pinctada</taxon>
    </lineage>
</organism>
<evidence type="ECO:0000259" key="13">
    <source>
        <dbReference type="Pfam" id="PF26216"/>
    </source>
</evidence>
<comment type="catalytic activity">
    <reaction evidence="1">
        <text>GDP-alpha-D-glucose + phosphate = alpha-D-glucose 1-phosphate + GDP + H(+)</text>
        <dbReference type="Rhea" id="RHEA:30387"/>
        <dbReference type="ChEBI" id="CHEBI:15378"/>
        <dbReference type="ChEBI" id="CHEBI:43474"/>
        <dbReference type="ChEBI" id="CHEBI:58189"/>
        <dbReference type="ChEBI" id="CHEBI:58601"/>
        <dbReference type="ChEBI" id="CHEBI:62230"/>
        <dbReference type="EC" id="2.7.7.78"/>
    </reaction>
</comment>
<name>A0AA88XV03_PINIB</name>